<comment type="pathway">
    <text evidence="3 4">Cofactor biosynthesis; coenzyme A biosynthesis; CoA from (R)-pantothenate: step 3/5.</text>
</comment>
<feature type="binding site" evidence="3">
    <location>
        <position position="278"/>
    </location>
    <ligand>
        <name>CTP</name>
        <dbReference type="ChEBI" id="CHEBI:37563"/>
    </ligand>
</feature>
<dbReference type="GO" id="GO:0004633">
    <property type="term" value="F:phosphopantothenoylcysteine decarboxylase activity"/>
    <property type="evidence" value="ECO:0007669"/>
    <property type="project" value="UniProtKB-UniRule"/>
</dbReference>
<dbReference type="GO" id="GO:0046872">
    <property type="term" value="F:metal ion binding"/>
    <property type="evidence" value="ECO:0007669"/>
    <property type="project" value="UniProtKB-KW"/>
</dbReference>
<dbReference type="Pfam" id="PF04127">
    <property type="entry name" value="DFP"/>
    <property type="match status" value="1"/>
</dbReference>
<name>A0A1M6M563_REIAG</name>
<keyword evidence="8" id="KW-1185">Reference proteome</keyword>
<organism evidence="7 8">
    <name type="scientific">Reichenbachiella agariperforans</name>
    <dbReference type="NCBI Taxonomy" id="156994"/>
    <lineage>
        <taxon>Bacteria</taxon>
        <taxon>Pseudomonadati</taxon>
        <taxon>Bacteroidota</taxon>
        <taxon>Cytophagia</taxon>
        <taxon>Cytophagales</taxon>
        <taxon>Reichenbachiellaceae</taxon>
        <taxon>Reichenbachiella</taxon>
    </lineage>
</organism>
<comment type="similarity">
    <text evidence="3 4">In the N-terminal section; belongs to the HFCD (homo-oligomeric flavin containing Cys decarboxylase) superfamily.</text>
</comment>
<evidence type="ECO:0000256" key="3">
    <source>
        <dbReference type="HAMAP-Rule" id="MF_02225"/>
    </source>
</evidence>
<feature type="binding site" evidence="3">
    <location>
        <position position="337"/>
    </location>
    <ligand>
        <name>CTP</name>
        <dbReference type="ChEBI" id="CHEBI:37563"/>
    </ligand>
</feature>
<feature type="binding site" evidence="3">
    <location>
        <position position="341"/>
    </location>
    <ligand>
        <name>CTP</name>
        <dbReference type="ChEBI" id="CHEBI:37563"/>
    </ligand>
</feature>
<feature type="region of interest" description="Phosphopantothenate--cysteine ligase" evidence="3">
    <location>
        <begin position="189"/>
        <end position="397"/>
    </location>
</feature>
<dbReference type="AlphaFoldDB" id="A0A1M6M563"/>
<keyword evidence="1 3" id="KW-0210">Decarboxylase</keyword>
<evidence type="ECO:0000256" key="1">
    <source>
        <dbReference type="ARBA" id="ARBA00022793"/>
    </source>
</evidence>
<comment type="caution">
    <text evidence="3">Lacks conserved residue(s) required for the propagation of feature annotation.</text>
</comment>
<keyword evidence="3 4" id="KW-0285">Flavoprotein</keyword>
<comment type="catalytic activity">
    <reaction evidence="3 4">
        <text>(R)-4'-phosphopantothenate + L-cysteine + CTP = N-[(R)-4-phosphopantothenoyl]-L-cysteine + CMP + diphosphate + H(+)</text>
        <dbReference type="Rhea" id="RHEA:19397"/>
        <dbReference type="ChEBI" id="CHEBI:10986"/>
        <dbReference type="ChEBI" id="CHEBI:15378"/>
        <dbReference type="ChEBI" id="CHEBI:33019"/>
        <dbReference type="ChEBI" id="CHEBI:35235"/>
        <dbReference type="ChEBI" id="CHEBI:37563"/>
        <dbReference type="ChEBI" id="CHEBI:59458"/>
        <dbReference type="ChEBI" id="CHEBI:60377"/>
        <dbReference type="EC" id="6.3.2.5"/>
    </reaction>
</comment>
<dbReference type="InterPro" id="IPR007085">
    <property type="entry name" value="DNA/pantothenate-metab_flavo_C"/>
</dbReference>
<feature type="domain" description="DNA/pantothenate metabolism flavoprotein C-terminal" evidence="6">
    <location>
        <begin position="185"/>
        <end position="394"/>
    </location>
</feature>
<dbReference type="EC" id="4.1.1.36" evidence="3"/>
<feature type="binding site" evidence="3">
    <location>
        <position position="288"/>
    </location>
    <ligand>
        <name>CTP</name>
        <dbReference type="ChEBI" id="CHEBI:37563"/>
    </ligand>
</feature>
<dbReference type="InterPro" id="IPR003382">
    <property type="entry name" value="Flavoprotein"/>
</dbReference>
<dbReference type="GO" id="GO:0010181">
    <property type="term" value="F:FMN binding"/>
    <property type="evidence" value="ECO:0007669"/>
    <property type="project" value="UniProtKB-UniRule"/>
</dbReference>
<dbReference type="GO" id="GO:0071513">
    <property type="term" value="C:phosphopantothenoylcysteine decarboxylase complex"/>
    <property type="evidence" value="ECO:0007669"/>
    <property type="project" value="TreeGrafter"/>
</dbReference>
<dbReference type="GO" id="GO:0015941">
    <property type="term" value="P:pantothenate catabolic process"/>
    <property type="evidence" value="ECO:0007669"/>
    <property type="project" value="InterPro"/>
</dbReference>
<feature type="binding site" evidence="3">
    <location>
        <position position="323"/>
    </location>
    <ligand>
        <name>CTP</name>
        <dbReference type="ChEBI" id="CHEBI:37563"/>
    </ligand>
</feature>
<evidence type="ECO:0000256" key="4">
    <source>
        <dbReference type="RuleBase" id="RU364078"/>
    </source>
</evidence>
<keyword evidence="3" id="KW-0460">Magnesium</keyword>
<dbReference type="InterPro" id="IPR005252">
    <property type="entry name" value="CoaBC"/>
</dbReference>
<dbReference type="SUPFAM" id="SSF102645">
    <property type="entry name" value="CoaB-like"/>
    <property type="match status" value="1"/>
</dbReference>
<dbReference type="PANTHER" id="PTHR14359:SF6">
    <property type="entry name" value="PHOSPHOPANTOTHENOYLCYSTEINE DECARBOXYLASE"/>
    <property type="match status" value="1"/>
</dbReference>
<dbReference type="Gene3D" id="3.40.50.1950">
    <property type="entry name" value="Flavin prenyltransferase-like"/>
    <property type="match status" value="1"/>
</dbReference>
<dbReference type="Pfam" id="PF02441">
    <property type="entry name" value="Flavoprotein"/>
    <property type="match status" value="1"/>
</dbReference>
<dbReference type="PANTHER" id="PTHR14359">
    <property type="entry name" value="HOMO-OLIGOMERIC FLAVIN CONTAINING CYS DECARBOXYLASE FAMILY"/>
    <property type="match status" value="1"/>
</dbReference>
<dbReference type="RefSeq" id="WP_073120381.1">
    <property type="nucleotide sequence ID" value="NZ_FRAA01000001.1"/>
</dbReference>
<feature type="domain" description="Flavoprotein" evidence="5">
    <location>
        <begin position="4"/>
        <end position="176"/>
    </location>
</feature>
<comment type="pathway">
    <text evidence="3 4">Cofactor biosynthesis; coenzyme A biosynthesis; CoA from (R)-pantothenate: step 2/5.</text>
</comment>
<comment type="cofactor">
    <cofactor evidence="3">
        <name>FMN</name>
        <dbReference type="ChEBI" id="CHEBI:58210"/>
    </cofactor>
    <text evidence="3">Binds 1 FMN per subunit.</text>
</comment>
<proteinExistence type="inferred from homology"/>
<sequence length="397" mass="43117">MEGKKILLGVCGSIAAYKSALLVRLLVKAGAEVKVIMTNSARSFITPLSLSTLSKNPVANQFVKNDAGEWENHVELGLWADLMIVAPASAHSLAKFALGLCDNLLCATYLSARCPVMMAPAMDLDMYQHPSTQTNLKTLQAHGVRLIDATHGELASGLVGTGRMAEPEDIMVEIQQFFTKSSRFEGKRVIVTAGPTYESIDPVRFIGNHSSGKMGLAIAHALANEGAVVRLVAGPGDYVIHSDRVQLTKVQSADDMYAEVERQYTDTDIAVFAAAVADYKPAEVADQKIKKTGESMTITLVKNKDIAAEMGQRKKAGQLNIGFALETENEETHAKQKLEKKNFDLIVLNSLNDKGAGFSHNTNKITIFNREGQSMAYDIKSKQEVAVDIINAIYDLV</sequence>
<comment type="cofactor">
    <cofactor evidence="3">
        <name>Mg(2+)</name>
        <dbReference type="ChEBI" id="CHEBI:18420"/>
    </cofactor>
</comment>
<evidence type="ECO:0000313" key="7">
    <source>
        <dbReference type="EMBL" id="SHJ78582.1"/>
    </source>
</evidence>
<feature type="region of interest" description="Phosphopantothenoylcysteine decarboxylase" evidence="3">
    <location>
        <begin position="1"/>
        <end position="188"/>
    </location>
</feature>
<dbReference type="Proteomes" id="UP000184474">
    <property type="component" value="Unassembled WGS sequence"/>
</dbReference>
<evidence type="ECO:0000259" key="5">
    <source>
        <dbReference type="Pfam" id="PF02441"/>
    </source>
</evidence>
<keyword evidence="3" id="KW-0511">Multifunctional enzyme</keyword>
<gene>
    <name evidence="3" type="primary">coaBC</name>
    <name evidence="7" type="ORF">SAMN04488028_1011230</name>
</gene>
<accession>A0A1M6M563</accession>
<dbReference type="InterPro" id="IPR036551">
    <property type="entry name" value="Flavin_trans-like"/>
</dbReference>
<evidence type="ECO:0000313" key="8">
    <source>
        <dbReference type="Proteomes" id="UP000184474"/>
    </source>
</evidence>
<evidence type="ECO:0000256" key="2">
    <source>
        <dbReference type="ARBA" id="ARBA00023239"/>
    </source>
</evidence>
<dbReference type="STRING" id="156994.SAMN04488028_1011230"/>
<keyword evidence="2 3" id="KW-0456">Lyase</keyword>
<dbReference type="HAMAP" id="MF_02225">
    <property type="entry name" value="CoaBC"/>
    <property type="match status" value="1"/>
</dbReference>
<protein>
    <recommendedName>
        <fullName evidence="3">Coenzyme A biosynthesis bifunctional protein CoaBC</fullName>
    </recommendedName>
    <alternativeName>
        <fullName evidence="3">DNA/pantothenate metabolism flavoprotein</fullName>
    </alternativeName>
    <alternativeName>
        <fullName evidence="3">Phosphopantothenoylcysteine synthetase/decarboxylase</fullName>
        <shortName evidence="3">PPCS-PPCDC</shortName>
    </alternativeName>
    <domain>
        <recommendedName>
            <fullName evidence="3">Phosphopantothenoylcysteine decarboxylase</fullName>
            <shortName evidence="3">PPC decarboxylase</shortName>
            <shortName evidence="3">PPC-DC</shortName>
            <ecNumber evidence="3">4.1.1.36</ecNumber>
        </recommendedName>
        <alternativeName>
            <fullName evidence="3">CoaC</fullName>
        </alternativeName>
    </domain>
    <domain>
        <recommendedName>
            <fullName evidence="3">Phosphopantothenate--cysteine ligase</fullName>
            <ecNumber evidence="3">6.3.2.5</ecNumber>
        </recommendedName>
        <alternativeName>
            <fullName evidence="3">CoaB</fullName>
        </alternativeName>
        <alternativeName>
            <fullName evidence="3">Phosphopantothenoylcysteine synthetase</fullName>
            <shortName evidence="3">PPC synthetase</shortName>
            <shortName evidence="3">PPC-S</shortName>
        </alternativeName>
    </domain>
</protein>
<dbReference type="EC" id="6.3.2.5" evidence="3"/>
<dbReference type="EMBL" id="FRAA01000001">
    <property type="protein sequence ID" value="SHJ78582.1"/>
    <property type="molecule type" value="Genomic_DNA"/>
</dbReference>
<dbReference type="NCBIfam" id="TIGR00521">
    <property type="entry name" value="coaBC_dfp"/>
    <property type="match status" value="1"/>
</dbReference>
<comment type="function">
    <text evidence="4">Catalyzes two steps in the biosynthesis of coenzyme A. In the first step cysteine is conjugated to 4'-phosphopantothenate to form 4-phosphopantothenoylcysteine, in the latter compound is decarboxylated to form 4'-phosphopantotheine.</text>
</comment>
<dbReference type="GO" id="GO:0015937">
    <property type="term" value="P:coenzyme A biosynthetic process"/>
    <property type="evidence" value="ECO:0007669"/>
    <property type="project" value="UniProtKB-UniRule"/>
</dbReference>
<dbReference type="Gene3D" id="3.40.50.10300">
    <property type="entry name" value="CoaB-like"/>
    <property type="match status" value="1"/>
</dbReference>
<comment type="function">
    <text evidence="3">Catalyzes two sequential steps in the biosynthesis of coenzyme A. In the first step cysteine is conjugated to 4'-phosphopantothenate to form 4-phosphopantothenoylcysteine. In the second step the latter compound is decarboxylated to form 4'-phosphopantotheine.</text>
</comment>
<keyword evidence="3 4" id="KW-0288">FMN</keyword>
<dbReference type="InterPro" id="IPR035929">
    <property type="entry name" value="CoaB-like_sf"/>
</dbReference>
<comment type="catalytic activity">
    <reaction evidence="3 4">
        <text>N-[(R)-4-phosphopantothenoyl]-L-cysteine + H(+) = (R)-4'-phosphopantetheine + CO2</text>
        <dbReference type="Rhea" id="RHEA:16793"/>
        <dbReference type="ChEBI" id="CHEBI:15378"/>
        <dbReference type="ChEBI" id="CHEBI:16526"/>
        <dbReference type="ChEBI" id="CHEBI:59458"/>
        <dbReference type="ChEBI" id="CHEBI:61723"/>
        <dbReference type="EC" id="4.1.1.36"/>
    </reaction>
</comment>
<dbReference type="SUPFAM" id="SSF52507">
    <property type="entry name" value="Homo-oligomeric flavin-containing Cys decarboxylases, HFCD"/>
    <property type="match status" value="1"/>
</dbReference>
<evidence type="ECO:0000259" key="6">
    <source>
        <dbReference type="Pfam" id="PF04127"/>
    </source>
</evidence>
<dbReference type="GO" id="GO:0004632">
    <property type="term" value="F:phosphopantothenate--cysteine ligase activity"/>
    <property type="evidence" value="ECO:0007669"/>
    <property type="project" value="UniProtKB-UniRule"/>
</dbReference>
<comment type="similarity">
    <text evidence="3 4">In the C-terminal section; belongs to the PPC synthetase family.</text>
</comment>
<dbReference type="UniPathway" id="UPA00241">
    <property type="reaction ID" value="UER00353"/>
</dbReference>
<keyword evidence="3" id="KW-0479">Metal-binding</keyword>
<reference evidence="8" key="1">
    <citation type="submission" date="2016-11" db="EMBL/GenBank/DDBJ databases">
        <authorList>
            <person name="Varghese N."/>
            <person name="Submissions S."/>
        </authorList>
    </citation>
    <scope>NUCLEOTIDE SEQUENCE [LARGE SCALE GENOMIC DNA]</scope>
    <source>
        <strain evidence="8">DSM 26134</strain>
    </source>
</reference>
<keyword evidence="3 4" id="KW-0436">Ligase</keyword>